<organism evidence="1 2">
    <name type="scientific">Anaerobaca lacustris</name>
    <dbReference type="NCBI Taxonomy" id="3044600"/>
    <lineage>
        <taxon>Bacteria</taxon>
        <taxon>Pseudomonadati</taxon>
        <taxon>Planctomycetota</taxon>
        <taxon>Phycisphaerae</taxon>
        <taxon>Sedimentisphaerales</taxon>
        <taxon>Anaerobacaceae</taxon>
        <taxon>Anaerobaca</taxon>
    </lineage>
</organism>
<dbReference type="EMBL" id="JASCXX010000028">
    <property type="protein sequence ID" value="MDI6451074.1"/>
    <property type="molecule type" value="Genomic_DNA"/>
</dbReference>
<name>A0AAW6U5Z8_9BACT</name>
<dbReference type="InterPro" id="IPR017853">
    <property type="entry name" value="GH"/>
</dbReference>
<proteinExistence type="predicted"/>
<evidence type="ECO:0008006" key="3">
    <source>
        <dbReference type="Google" id="ProtNLM"/>
    </source>
</evidence>
<reference evidence="1" key="1">
    <citation type="submission" date="2023-05" db="EMBL/GenBank/DDBJ databases">
        <title>Anaerotaeda fermentans gen. nov., sp. nov., a novel anaerobic planctomycete of the new family within the order Sedimentisphaerales isolated from Taman Peninsula, Russia.</title>
        <authorList>
            <person name="Khomyakova M.A."/>
            <person name="Merkel A.Y."/>
            <person name="Slobodkin A.I."/>
        </authorList>
    </citation>
    <scope>NUCLEOTIDE SEQUENCE</scope>
    <source>
        <strain evidence="1">M17dextr</strain>
    </source>
</reference>
<dbReference type="AlphaFoldDB" id="A0AAW6U5Z8"/>
<sequence length="491" mass="56209">MLASHRRMWRNEMMAVLVLGAFWAIAPVWAGDGGGIRPYSGNPSYWQYKGKPIMLVGASDKDNLWQWTGTQLTEHLDLMQSVGGNYVRNTMSDRNEGDLFAAKQRDDGRYDLDQWNDAYWERLRFFLDETHKREIIVQLTLWDWFDLSGAGVYGRFAVHPLNPDNNINWEPGTIKNAGDFYGGSLRHKNQPVLDYQHRYIDTLMSMALRYDHVLYNINNESSLGAEWENYWATYIKAAAERAGKEIHVTSMQFAPGTSVRHVMTYRDIYSFAEVSQNNQDALGPVGKKHWDNLLFWRKMIARSDEGPMPINNVKVYGQGVGLNTAAGTEKEAVERFWRNIFGGAASTRFHRPALRDGGQWGWGIGLSERAQHTLRAVNLFLGEFDVFNAEPYEAFSTVDNSVDCYCMADLGKAYAVYFPGGRATVHLDPWVYVKKVSVRWFDIAALSWGQEQIVEPQWDQYDGTSWWGPQRILTLAPANHRSYIALVRAIE</sequence>
<comment type="caution">
    <text evidence="1">The sequence shown here is derived from an EMBL/GenBank/DDBJ whole genome shotgun (WGS) entry which is preliminary data.</text>
</comment>
<dbReference type="Gene3D" id="3.20.20.80">
    <property type="entry name" value="Glycosidases"/>
    <property type="match status" value="1"/>
</dbReference>
<dbReference type="RefSeq" id="WP_349246483.1">
    <property type="nucleotide sequence ID" value="NZ_JASCXX010000028.1"/>
</dbReference>
<dbReference type="SUPFAM" id="SSF51445">
    <property type="entry name" value="(Trans)glycosidases"/>
    <property type="match status" value="1"/>
</dbReference>
<accession>A0AAW6U5Z8</accession>
<dbReference type="Proteomes" id="UP001431776">
    <property type="component" value="Unassembled WGS sequence"/>
</dbReference>
<keyword evidence="2" id="KW-1185">Reference proteome</keyword>
<evidence type="ECO:0000313" key="1">
    <source>
        <dbReference type="EMBL" id="MDI6451074.1"/>
    </source>
</evidence>
<gene>
    <name evidence="1" type="ORF">QJ522_18580</name>
</gene>
<evidence type="ECO:0000313" key="2">
    <source>
        <dbReference type="Proteomes" id="UP001431776"/>
    </source>
</evidence>
<protein>
    <recommendedName>
        <fullName evidence="3">Collagen-binding domain-containing protein</fullName>
    </recommendedName>
</protein>